<dbReference type="Gene3D" id="3.30.565.10">
    <property type="entry name" value="Histidine kinase-like ATPase, C-terminal domain"/>
    <property type="match status" value="1"/>
</dbReference>
<dbReference type="STRING" id="710421.Mycch_3519"/>
<dbReference type="eggNOG" id="COG3850">
    <property type="taxonomic scope" value="Bacteria"/>
</dbReference>
<keyword evidence="5" id="KW-1185">Reference proteome</keyword>
<evidence type="ECO:0000259" key="2">
    <source>
        <dbReference type="SMART" id="SM00065"/>
    </source>
</evidence>
<gene>
    <name evidence="4" type="ordered locus">Mycch_3519</name>
</gene>
<proteinExistence type="predicted"/>
<dbReference type="SUPFAM" id="SSF81606">
    <property type="entry name" value="PP2C-like"/>
    <property type="match status" value="1"/>
</dbReference>
<dbReference type="InterPro" id="IPR029016">
    <property type="entry name" value="GAF-like_dom_sf"/>
</dbReference>
<dbReference type="InterPro" id="IPR036890">
    <property type="entry name" value="HATPase_C_sf"/>
</dbReference>
<evidence type="ECO:0000313" key="5">
    <source>
        <dbReference type="Proteomes" id="UP000006057"/>
    </source>
</evidence>
<dbReference type="InterPro" id="IPR003594">
    <property type="entry name" value="HATPase_dom"/>
</dbReference>
<dbReference type="Gene3D" id="3.60.40.10">
    <property type="entry name" value="PPM-type phosphatase domain"/>
    <property type="match status" value="1"/>
</dbReference>
<dbReference type="InterPro" id="IPR003018">
    <property type="entry name" value="GAF"/>
</dbReference>
<dbReference type="EMBL" id="CP003053">
    <property type="protein sequence ID" value="AFM18255.1"/>
    <property type="molecule type" value="Genomic_DNA"/>
</dbReference>
<feature type="domain" description="GAF" evidence="2">
    <location>
        <begin position="70"/>
        <end position="206"/>
    </location>
</feature>
<dbReference type="eggNOG" id="COG2172">
    <property type="taxonomic scope" value="Bacteria"/>
</dbReference>
<name>I4BLU8_MYCCN</name>
<accession>I4BLU8</accession>
<organism evidence="4 5">
    <name type="scientific">Mycolicibacterium chubuense (strain NBB4)</name>
    <name type="common">Mycobacterium chubuense</name>
    <dbReference type="NCBI Taxonomy" id="710421"/>
    <lineage>
        <taxon>Bacteria</taxon>
        <taxon>Bacillati</taxon>
        <taxon>Actinomycetota</taxon>
        <taxon>Actinomycetes</taxon>
        <taxon>Mycobacteriales</taxon>
        <taxon>Mycobacteriaceae</taxon>
        <taxon>Mycolicibacterium</taxon>
    </lineage>
</organism>
<dbReference type="HOGENOM" id="CLU_333951_0_0_11"/>
<dbReference type="SMART" id="SM00065">
    <property type="entry name" value="GAF"/>
    <property type="match status" value="2"/>
</dbReference>
<dbReference type="PANTHER" id="PTHR43156">
    <property type="entry name" value="STAGE II SPORULATION PROTEIN E-RELATED"/>
    <property type="match status" value="1"/>
</dbReference>
<dbReference type="KEGG" id="mcb:Mycch_3519"/>
<dbReference type="Proteomes" id="UP000006057">
    <property type="component" value="Chromosome"/>
</dbReference>
<feature type="domain" description="GAF" evidence="2">
    <location>
        <begin position="227"/>
        <end position="376"/>
    </location>
</feature>
<feature type="domain" description="PPM-type phosphatase" evidence="3">
    <location>
        <begin position="531"/>
        <end position="745"/>
    </location>
</feature>
<dbReference type="SUPFAM" id="SSF55781">
    <property type="entry name" value="GAF domain-like"/>
    <property type="match status" value="2"/>
</dbReference>
<protein>
    <submittedName>
        <fullName evidence="4">Serine phosphatase RsbU, regulator of sigma subunit</fullName>
    </submittedName>
</protein>
<dbReference type="InterPro" id="IPR036457">
    <property type="entry name" value="PPM-type-like_dom_sf"/>
</dbReference>
<dbReference type="InterPro" id="IPR052016">
    <property type="entry name" value="Bact_Sigma-Reg"/>
</dbReference>
<dbReference type="PATRIC" id="fig|710421.3.peg.3520"/>
<evidence type="ECO:0000259" key="3">
    <source>
        <dbReference type="SMART" id="SM00331"/>
    </source>
</evidence>
<dbReference type="Pfam" id="PF07228">
    <property type="entry name" value="SpoIIE"/>
    <property type="match status" value="1"/>
</dbReference>
<dbReference type="SUPFAM" id="SSF55874">
    <property type="entry name" value="ATPase domain of HSP90 chaperone/DNA topoisomerase II/histidine kinase"/>
    <property type="match status" value="1"/>
</dbReference>
<reference evidence="4 5" key="1">
    <citation type="submission" date="2012-06" db="EMBL/GenBank/DDBJ databases">
        <title>Complete sequence of chromosome of Mycobacterium chubuense NBB4.</title>
        <authorList>
            <consortium name="US DOE Joint Genome Institute"/>
            <person name="Lucas S."/>
            <person name="Han J."/>
            <person name="Lapidus A."/>
            <person name="Cheng J.-F."/>
            <person name="Goodwin L."/>
            <person name="Pitluck S."/>
            <person name="Peters L."/>
            <person name="Mikhailova N."/>
            <person name="Teshima H."/>
            <person name="Detter J.C."/>
            <person name="Han C."/>
            <person name="Tapia R."/>
            <person name="Land M."/>
            <person name="Hauser L."/>
            <person name="Kyrpides N."/>
            <person name="Ivanova N."/>
            <person name="Pagani I."/>
            <person name="Mattes T."/>
            <person name="Holmes A."/>
            <person name="Rutledge P."/>
            <person name="Paulsen I."/>
            <person name="Coleman N."/>
            <person name="Woyke T."/>
        </authorList>
    </citation>
    <scope>NUCLEOTIDE SEQUENCE [LARGE SCALE GENOMIC DNA]</scope>
    <source>
        <strain evidence="4 5">NBB4</strain>
    </source>
</reference>
<dbReference type="GO" id="GO:0016791">
    <property type="term" value="F:phosphatase activity"/>
    <property type="evidence" value="ECO:0007669"/>
    <property type="project" value="TreeGrafter"/>
</dbReference>
<dbReference type="SMART" id="SM00331">
    <property type="entry name" value="PP2C_SIG"/>
    <property type="match status" value="1"/>
</dbReference>
<dbReference type="Pfam" id="PF13581">
    <property type="entry name" value="HATPase_c_2"/>
    <property type="match status" value="1"/>
</dbReference>
<dbReference type="Pfam" id="PF13185">
    <property type="entry name" value="GAF_2"/>
    <property type="match status" value="2"/>
</dbReference>
<dbReference type="Gene3D" id="3.30.450.40">
    <property type="match status" value="2"/>
</dbReference>
<keyword evidence="1" id="KW-0378">Hydrolase</keyword>
<evidence type="ECO:0000313" key="4">
    <source>
        <dbReference type="EMBL" id="AFM18255.1"/>
    </source>
</evidence>
<dbReference type="InterPro" id="IPR001932">
    <property type="entry name" value="PPM-type_phosphatase-like_dom"/>
</dbReference>
<evidence type="ECO:0000256" key="1">
    <source>
        <dbReference type="ARBA" id="ARBA00022801"/>
    </source>
</evidence>
<sequence>MGTGAPRSERRPRVDRFVRMEGAQGETAFTWRGRRQLVSRMHEQLDELVAARDQMEHLIRAIVAIGSDLDLDVTLRRIVDAAKELSGARYGALGMRASDGTLVSFLDTGLDEATARRLGELLVGDGIRVDDLRAQTWTGGLEQDHAAMRALLGVPITVRGAQVGSLYLVDDRPGRVFTDAQEGAVRALATAAAAAIDNARLFERERESAKWTKASREITTALLSGDPQTGPLQLIVNRALELADAEQAILLVPREPNLPAEEVHTLVVAATAGRYASEVIGRQVPMDGSTTGGVARRGLPMITDSFQYPIEGFTDVGSRSAIVMPLVADEAVLGVIAVARRPHQSPFDDAYLELVADFARHAAIALALAAGRENALNQQLAQADTVDDAVTAAAQELRRLWRARRVLAVTFPAHAPSTENVPEVVSVGEVARWADLPLETRQMLRSLRDGDLLTPNATLPGTAGIALQHPVGVLVVWIDLVEQRPFTLEDQTLLTVLAGRLGQGLQRVHQVDQQRETALALQHAILGPAQLLHGFAARYQAASPPLQVGGDWYDVVDLEDGRIALVVGDCSGHGLAAATVMGQVRSACRALLFGNPSPSAALASMDRFAARLPGARCTTAVCAVLDPDTGELVYSSAGHPPPILVHADGAIEMLEDGHTIALGMRPGWPRPEAHITLPAGATLLLYTDGLVERRRVALEDGMSRAAELVEDRRGAALDALADQIMSGLAPAGGYQDDVVLLLYRHPGPLELEFPADVSHLAPARTALRTWLTRARVAPEKAVDVLVAAGEAVANAIEHGHRRTSGGTIRLEATALVDHVQLTISDTGSWKAPPPVPDSRRGRGLALMKELMADFSIDHDAGGTTVRLSASIA</sequence>
<dbReference type="CDD" id="cd16936">
    <property type="entry name" value="HATPase_RsbW-like"/>
    <property type="match status" value="1"/>
</dbReference>
<dbReference type="eggNOG" id="COG2208">
    <property type="taxonomic scope" value="Bacteria"/>
</dbReference>
<dbReference type="AlphaFoldDB" id="I4BLU8"/>
<dbReference type="PANTHER" id="PTHR43156:SF2">
    <property type="entry name" value="STAGE II SPORULATION PROTEIN E"/>
    <property type="match status" value="1"/>
</dbReference>